<dbReference type="PROSITE" id="PS50020">
    <property type="entry name" value="WW_DOMAIN_2"/>
    <property type="match status" value="1"/>
</dbReference>
<dbReference type="Pfam" id="PF00397">
    <property type="entry name" value="WW"/>
    <property type="match status" value="1"/>
</dbReference>
<protein>
    <recommendedName>
        <fullName evidence="2">WW domain-containing protein</fullName>
    </recommendedName>
</protein>
<name>A0A8K1C6T0_PYTOL</name>
<evidence type="ECO:0000256" key="1">
    <source>
        <dbReference type="SAM" id="MobiDB-lite"/>
    </source>
</evidence>
<dbReference type="EMBL" id="SPLM01000144">
    <property type="protein sequence ID" value="TMW57323.1"/>
    <property type="molecule type" value="Genomic_DNA"/>
</dbReference>
<evidence type="ECO:0000259" key="2">
    <source>
        <dbReference type="PROSITE" id="PS50020"/>
    </source>
</evidence>
<accession>A0A8K1C6T0</accession>
<sequence length="337" mass="38796">MAFAYGILSPIERNLEQFLLSIYDAQASVDFKDIHNVNSIVDIVKLFPVLLFPCLWTQRVIKRRVLGEVTWERLRDRRVKLQNAGLTNLFVSSTEIVVALASTTRSKSKHIAKFEKNTVKETTNDVYPLSGSTPRKILPVESPMSLQNRQFGNESGTWAILGTYRTADDAWRVTADSALATAYCASESLRHQDSNLTLDDLRSTFERMRIELEQRTCSQPKCETTRQFLVQAYGYQFATFLFEKSSLAREALVPTAPLGIGARKQTLRAKLRYEKAWYGGKLVEDKAVYWKEYTDPVLKRVFYHNIRTGESRWEQPSTFEPPKPKRTRKRRQTPDVL</sequence>
<feature type="domain" description="WW" evidence="2">
    <location>
        <begin position="290"/>
        <end position="318"/>
    </location>
</feature>
<dbReference type="Gene3D" id="2.20.70.10">
    <property type="match status" value="1"/>
</dbReference>
<dbReference type="CDD" id="cd00201">
    <property type="entry name" value="WW"/>
    <property type="match status" value="1"/>
</dbReference>
<dbReference type="OrthoDB" id="77004at2759"/>
<keyword evidence="4" id="KW-1185">Reference proteome</keyword>
<feature type="region of interest" description="Disordered" evidence="1">
    <location>
        <begin position="313"/>
        <end position="337"/>
    </location>
</feature>
<dbReference type="SUPFAM" id="SSF51045">
    <property type="entry name" value="WW domain"/>
    <property type="match status" value="1"/>
</dbReference>
<organism evidence="3 4">
    <name type="scientific">Pythium oligandrum</name>
    <name type="common">Mycoparasitic fungus</name>
    <dbReference type="NCBI Taxonomy" id="41045"/>
    <lineage>
        <taxon>Eukaryota</taxon>
        <taxon>Sar</taxon>
        <taxon>Stramenopiles</taxon>
        <taxon>Oomycota</taxon>
        <taxon>Peronosporomycetes</taxon>
        <taxon>Pythiales</taxon>
        <taxon>Pythiaceae</taxon>
        <taxon>Pythium</taxon>
    </lineage>
</organism>
<evidence type="ECO:0000313" key="3">
    <source>
        <dbReference type="EMBL" id="TMW57323.1"/>
    </source>
</evidence>
<dbReference type="InterPro" id="IPR001202">
    <property type="entry name" value="WW_dom"/>
</dbReference>
<dbReference type="InterPro" id="IPR036020">
    <property type="entry name" value="WW_dom_sf"/>
</dbReference>
<gene>
    <name evidence="3" type="ORF">Poli38472_003248</name>
</gene>
<reference evidence="3" key="1">
    <citation type="submission" date="2019-03" db="EMBL/GenBank/DDBJ databases">
        <title>Long read genome sequence of the mycoparasitic Pythium oligandrum ATCC 38472 isolated from sugarbeet rhizosphere.</title>
        <authorList>
            <person name="Gaulin E."/>
        </authorList>
    </citation>
    <scope>NUCLEOTIDE SEQUENCE</scope>
    <source>
        <strain evidence="3">ATCC 38472_TT</strain>
    </source>
</reference>
<dbReference type="Proteomes" id="UP000794436">
    <property type="component" value="Unassembled WGS sequence"/>
</dbReference>
<comment type="caution">
    <text evidence="3">The sequence shown here is derived from an EMBL/GenBank/DDBJ whole genome shotgun (WGS) entry which is preliminary data.</text>
</comment>
<proteinExistence type="predicted"/>
<evidence type="ECO:0000313" key="4">
    <source>
        <dbReference type="Proteomes" id="UP000794436"/>
    </source>
</evidence>
<dbReference type="AlphaFoldDB" id="A0A8K1C6T0"/>
<dbReference type="PROSITE" id="PS01159">
    <property type="entry name" value="WW_DOMAIN_1"/>
    <property type="match status" value="1"/>
</dbReference>